<dbReference type="OrthoDB" id="1700726at2759"/>
<keyword evidence="1" id="KW-0436">Ligase</keyword>
<evidence type="ECO:0000313" key="6">
    <source>
        <dbReference type="Proteomes" id="UP000708208"/>
    </source>
</evidence>
<keyword evidence="2" id="KW-0276">Fatty acid metabolism</keyword>
<evidence type="ECO:0000259" key="4">
    <source>
        <dbReference type="Pfam" id="PF00501"/>
    </source>
</evidence>
<proteinExistence type="predicted"/>
<evidence type="ECO:0000256" key="3">
    <source>
        <dbReference type="ARBA" id="ARBA00026121"/>
    </source>
</evidence>
<evidence type="ECO:0000256" key="2">
    <source>
        <dbReference type="ARBA" id="ARBA00022832"/>
    </source>
</evidence>
<dbReference type="GO" id="GO:0016020">
    <property type="term" value="C:membrane"/>
    <property type="evidence" value="ECO:0007669"/>
    <property type="project" value="TreeGrafter"/>
</dbReference>
<sequence>MLMEGASIGFYSGDFLKMLDDIKYLQPTILPAVPRVLNRIYDKIMGSANESSLKRFLIQMALSRKGKEVEQGIQRRNSIWDYLVFRKVQNALGGKVRIFFSGGAPASAQVLQFFRCALGCMVLEGYGQTECSGMLTVTLPQDPTGGHVGPPSFCAAMKLVDVPEMHYYTKNDQGELCIKGPMVCKGYLKNPEETKRVFDEEGWLHTGDIATWLPNGVVKIIDRKKNIFKLSQGEYVAPEKIEIIYSRCVHVSQIYVYGDSLESFLVGIVVPDPEVLKKMYPETDIPALCKDPNVKSMILNELIRLGRENGLKSFEQVKNIYLHPDPFTAEQGLLTPTMKTKRPELKMFFELEIKKMYSLA</sequence>
<reference evidence="5" key="1">
    <citation type="submission" date="2021-06" db="EMBL/GenBank/DDBJ databases">
        <authorList>
            <person name="Hodson N. C."/>
            <person name="Mongue J. A."/>
            <person name="Jaron S. K."/>
        </authorList>
    </citation>
    <scope>NUCLEOTIDE SEQUENCE</scope>
</reference>
<dbReference type="EC" id="6.2.1.3" evidence="3"/>
<dbReference type="InterPro" id="IPR000873">
    <property type="entry name" value="AMP-dep_synth/lig_dom"/>
</dbReference>
<evidence type="ECO:0000313" key="5">
    <source>
        <dbReference type="EMBL" id="CAG7717789.1"/>
    </source>
</evidence>
<gene>
    <name evidence="5" type="ORF">AFUS01_LOCUS7227</name>
</gene>
<dbReference type="GO" id="GO:0005783">
    <property type="term" value="C:endoplasmic reticulum"/>
    <property type="evidence" value="ECO:0007669"/>
    <property type="project" value="TreeGrafter"/>
</dbReference>
<evidence type="ECO:0000256" key="1">
    <source>
        <dbReference type="ARBA" id="ARBA00022598"/>
    </source>
</evidence>
<dbReference type="GO" id="GO:0004467">
    <property type="term" value="F:long-chain fatty acid-CoA ligase activity"/>
    <property type="evidence" value="ECO:0007669"/>
    <property type="project" value="UniProtKB-EC"/>
</dbReference>
<feature type="domain" description="AMP-dependent synthetase/ligase" evidence="4">
    <location>
        <begin position="1"/>
        <end position="188"/>
    </location>
</feature>
<dbReference type="AlphaFoldDB" id="A0A8J2K112"/>
<accession>A0A8J2K112</accession>
<dbReference type="Pfam" id="PF00501">
    <property type="entry name" value="AMP-binding"/>
    <property type="match status" value="1"/>
</dbReference>
<keyword evidence="6" id="KW-1185">Reference proteome</keyword>
<comment type="caution">
    <text evidence="5">The sequence shown here is derived from an EMBL/GenBank/DDBJ whole genome shotgun (WGS) entry which is preliminary data.</text>
</comment>
<keyword evidence="2" id="KW-0443">Lipid metabolism</keyword>
<organism evidence="5 6">
    <name type="scientific">Allacma fusca</name>
    <dbReference type="NCBI Taxonomy" id="39272"/>
    <lineage>
        <taxon>Eukaryota</taxon>
        <taxon>Metazoa</taxon>
        <taxon>Ecdysozoa</taxon>
        <taxon>Arthropoda</taxon>
        <taxon>Hexapoda</taxon>
        <taxon>Collembola</taxon>
        <taxon>Symphypleona</taxon>
        <taxon>Sminthuridae</taxon>
        <taxon>Allacma</taxon>
    </lineage>
</organism>
<protein>
    <recommendedName>
        <fullName evidence="3">long-chain-fatty-acid--CoA ligase</fullName>
        <ecNumber evidence="3">6.2.1.3</ecNumber>
    </recommendedName>
</protein>
<name>A0A8J2K112_9HEXA</name>
<dbReference type="Proteomes" id="UP000708208">
    <property type="component" value="Unassembled WGS sequence"/>
</dbReference>
<dbReference type="PANTHER" id="PTHR43272">
    <property type="entry name" value="LONG-CHAIN-FATTY-ACID--COA LIGASE"/>
    <property type="match status" value="1"/>
</dbReference>
<dbReference type="EMBL" id="CAJVCH010048642">
    <property type="protein sequence ID" value="CAG7717789.1"/>
    <property type="molecule type" value="Genomic_DNA"/>
</dbReference>
<dbReference type="PANTHER" id="PTHR43272:SF107">
    <property type="entry name" value="LONG-CHAIN-FATTY-ACID--COA LIGASE 5"/>
    <property type="match status" value="1"/>
</dbReference>